<evidence type="ECO:0000256" key="2">
    <source>
        <dbReference type="ARBA" id="ARBA00022475"/>
    </source>
</evidence>
<evidence type="ECO:0000313" key="11">
    <source>
        <dbReference type="EMBL" id="EEQ91700.1"/>
    </source>
</evidence>
<gene>
    <name evidence="11" type="ORF">BDCG_06820</name>
</gene>
<evidence type="ECO:0000256" key="9">
    <source>
        <dbReference type="SAM" id="SignalP"/>
    </source>
</evidence>
<feature type="domain" description="Copper acquisition factor BIM1-like" evidence="10">
    <location>
        <begin position="18"/>
        <end position="165"/>
    </location>
</feature>
<keyword evidence="4 9" id="KW-0732">Signal</keyword>
<proteinExistence type="predicted"/>
<evidence type="ECO:0000256" key="5">
    <source>
        <dbReference type="ARBA" id="ARBA00023136"/>
    </source>
</evidence>
<evidence type="ECO:0000256" key="7">
    <source>
        <dbReference type="ARBA" id="ARBA00023288"/>
    </source>
</evidence>
<feature type="signal peptide" evidence="9">
    <location>
        <begin position="1"/>
        <end position="19"/>
    </location>
</feature>
<dbReference type="RefSeq" id="XP_045278186.1">
    <property type="nucleotide sequence ID" value="XM_045422570.1"/>
</dbReference>
<keyword evidence="5" id="KW-0472">Membrane</keyword>
<evidence type="ECO:0000256" key="3">
    <source>
        <dbReference type="ARBA" id="ARBA00022622"/>
    </source>
</evidence>
<name>A0ABP2F748_AJEDR</name>
<evidence type="ECO:0000256" key="6">
    <source>
        <dbReference type="ARBA" id="ARBA00023180"/>
    </source>
</evidence>
<keyword evidence="6" id="KW-0325">Glycoprotein</keyword>
<evidence type="ECO:0000256" key="1">
    <source>
        <dbReference type="ARBA" id="ARBA00004609"/>
    </source>
</evidence>
<dbReference type="InterPro" id="IPR046530">
    <property type="entry name" value="BIM1-like_dom"/>
</dbReference>
<evidence type="ECO:0000313" key="12">
    <source>
        <dbReference type="Proteomes" id="UP000002039"/>
    </source>
</evidence>
<feature type="region of interest" description="Disordered" evidence="8">
    <location>
        <begin position="161"/>
        <end position="206"/>
    </location>
</feature>
<reference evidence="12" key="1">
    <citation type="journal article" date="2015" name="PLoS Genet.">
        <title>The dynamic genome and transcriptome of the human fungal pathogen Blastomyces and close relative Emmonsia.</title>
        <authorList>
            <person name="Munoz J.F."/>
            <person name="Gauthier G.M."/>
            <person name="Desjardins C.A."/>
            <person name="Gallo J.E."/>
            <person name="Holder J."/>
            <person name="Sullivan T.D."/>
            <person name="Marty A.J."/>
            <person name="Carmen J.C."/>
            <person name="Chen Z."/>
            <person name="Ding L."/>
            <person name="Gujja S."/>
            <person name="Magrini V."/>
            <person name="Misas E."/>
            <person name="Mitreva M."/>
            <person name="Priest M."/>
            <person name="Saif S."/>
            <person name="Whiston E.A."/>
            <person name="Young S."/>
            <person name="Zeng Q."/>
            <person name="Goldman W.E."/>
            <person name="Mardis E.R."/>
            <person name="Taylor J.W."/>
            <person name="McEwen J.G."/>
            <person name="Clay O.K."/>
            <person name="Klein B.S."/>
            <person name="Cuomo C.A."/>
        </authorList>
    </citation>
    <scope>NUCLEOTIDE SEQUENCE [LARGE SCALE GENOMIC DNA]</scope>
    <source>
        <strain evidence="12">ER-3 / ATCC MYA-2586</strain>
    </source>
</reference>
<feature type="chain" id="PRO_5045784539" evidence="9">
    <location>
        <begin position="20"/>
        <end position="230"/>
    </location>
</feature>
<evidence type="ECO:0000256" key="4">
    <source>
        <dbReference type="ARBA" id="ARBA00022729"/>
    </source>
</evidence>
<dbReference type="GeneID" id="69028644"/>
<keyword evidence="3" id="KW-0336">GPI-anchor</keyword>
<dbReference type="Pfam" id="PF20238">
    <property type="entry name" value="BIM1-like_dom"/>
    <property type="match status" value="1"/>
</dbReference>
<evidence type="ECO:0000256" key="8">
    <source>
        <dbReference type="SAM" id="MobiDB-lite"/>
    </source>
</evidence>
<keyword evidence="7" id="KW-0449">Lipoprotein</keyword>
<protein>
    <submittedName>
        <fullName evidence="11">Expression library immunization antigen 1</fullName>
    </submittedName>
</protein>
<sequence length="230" mass="24017">MQLPTSLLHLTYLLTLASAHFELIKPESRGTQYDKLTEYPCGGLPVSSKRTRVSLMDPELNVALKMGHDHSAVQVLLAIGPDPGTNFNVTLVPTFMEIGLGDFCLQDVKLTEEKLGTQLTEGLEATLQVVTNGDPNGGLYNCADLVFTAFPSDDDDDASCRNGTGVTAKPFPESVGRINANESTPNGERQGGSGGRNGGDQGGENNSAASLEAAAWGVLGAAVLAAGALL</sequence>
<dbReference type="Proteomes" id="UP000002039">
    <property type="component" value="Unassembled WGS sequence"/>
</dbReference>
<keyword evidence="2" id="KW-1003">Cell membrane</keyword>
<dbReference type="InterPro" id="IPR046936">
    <property type="entry name" value="BIM1-like"/>
</dbReference>
<comment type="subcellular location">
    <subcellularLocation>
        <location evidence="1">Cell membrane</location>
        <topology evidence="1">Lipid-anchor</topology>
        <topology evidence="1">GPI-anchor</topology>
    </subcellularLocation>
</comment>
<organism evidence="11 12">
    <name type="scientific">Ajellomyces dermatitidis (strain ER-3 / ATCC MYA-2586)</name>
    <name type="common">Blastomyces dermatitidis</name>
    <dbReference type="NCBI Taxonomy" id="559297"/>
    <lineage>
        <taxon>Eukaryota</taxon>
        <taxon>Fungi</taxon>
        <taxon>Dikarya</taxon>
        <taxon>Ascomycota</taxon>
        <taxon>Pezizomycotina</taxon>
        <taxon>Eurotiomycetes</taxon>
        <taxon>Eurotiomycetidae</taxon>
        <taxon>Onygenales</taxon>
        <taxon>Ajellomycetaceae</taxon>
        <taxon>Blastomyces</taxon>
    </lineage>
</organism>
<dbReference type="PANTHER" id="PTHR34992:SF1">
    <property type="entry name" value="COPPER ACQUISITION FACTOR BIM1-LIKE DOMAIN-CONTAINING PROTEIN"/>
    <property type="match status" value="1"/>
</dbReference>
<accession>A0ABP2F748</accession>
<evidence type="ECO:0000259" key="10">
    <source>
        <dbReference type="Pfam" id="PF20238"/>
    </source>
</evidence>
<dbReference type="CDD" id="cd21176">
    <property type="entry name" value="LPMO_auxiliary-like"/>
    <property type="match status" value="1"/>
</dbReference>
<dbReference type="EMBL" id="EQ999979">
    <property type="protein sequence ID" value="EEQ91700.1"/>
    <property type="molecule type" value="Genomic_DNA"/>
</dbReference>
<dbReference type="PANTHER" id="PTHR34992">
    <property type="entry name" value="HYPHAL ANASTAMOSIS-7 PROTEIN"/>
    <property type="match status" value="1"/>
</dbReference>
<keyword evidence="12" id="KW-1185">Reference proteome</keyword>
<feature type="compositionally biased region" description="Gly residues" evidence="8">
    <location>
        <begin position="189"/>
        <end position="202"/>
    </location>
</feature>